<keyword evidence="2" id="KW-0472">Membrane</keyword>
<keyword evidence="1 3" id="KW-0732">Signal</keyword>
<evidence type="ECO:0000256" key="2">
    <source>
        <dbReference type="SAM" id="Phobius"/>
    </source>
</evidence>
<name>A0ABT7E2P3_9NEIS</name>
<accession>A0ABT7E2P3</accession>
<dbReference type="EMBL" id="JARRAF010000042">
    <property type="protein sequence ID" value="MDK2126588.1"/>
    <property type="molecule type" value="Genomic_DNA"/>
</dbReference>
<dbReference type="Proteomes" id="UP001172778">
    <property type="component" value="Unassembled WGS sequence"/>
</dbReference>
<dbReference type="CDD" id="cd01007">
    <property type="entry name" value="PBP2_BvgS_HisK_like"/>
    <property type="match status" value="1"/>
</dbReference>
<protein>
    <submittedName>
        <fullName evidence="5">Transporter substrate-binding domain-containing protein</fullName>
    </submittedName>
</protein>
<gene>
    <name evidence="5" type="ORF">PZA18_21320</name>
</gene>
<dbReference type="SMART" id="SM00062">
    <property type="entry name" value="PBPb"/>
    <property type="match status" value="1"/>
</dbReference>
<evidence type="ECO:0000256" key="3">
    <source>
        <dbReference type="SAM" id="SignalP"/>
    </source>
</evidence>
<dbReference type="SUPFAM" id="SSF53850">
    <property type="entry name" value="Periplasmic binding protein-like II"/>
    <property type="match status" value="1"/>
</dbReference>
<dbReference type="RefSeq" id="WP_284102907.1">
    <property type="nucleotide sequence ID" value="NZ_JARRAF010000042.1"/>
</dbReference>
<sequence>MLIHSLLLMLLWCAGGVASAAGNEDILTESQRAWVREHPTVRWAPEQDYGPFVYADAIGNVQGLSVDFLRAIGEKTGLEFTPTAPMSLKDILEQAKQRQVDVITSLRPTPERAAYLSFTTPYISVPTTLVVRHDAAERNLAQMDGKPVAVGRGYAVEAYVRAHYPKVQWVAVSSDNEALRKLKTGEVQGMVADAASVEFVAKAERWNAYRMVGRVGFDYPLSFAYRSDWPQLGEILQRGMNALTPADRAQLTRQWLKPETSLQWQFGDMQPMLLAGGLLVLAVVVALWAHRGASKSDPPDQS</sequence>
<evidence type="ECO:0000313" key="6">
    <source>
        <dbReference type="Proteomes" id="UP001172778"/>
    </source>
</evidence>
<dbReference type="Gene3D" id="3.40.190.10">
    <property type="entry name" value="Periplasmic binding protein-like II"/>
    <property type="match status" value="2"/>
</dbReference>
<organism evidence="5 6">
    <name type="scientific">Parachitinimonas caeni</name>
    <dbReference type="NCBI Taxonomy" id="3031301"/>
    <lineage>
        <taxon>Bacteria</taxon>
        <taxon>Pseudomonadati</taxon>
        <taxon>Pseudomonadota</taxon>
        <taxon>Betaproteobacteria</taxon>
        <taxon>Neisseriales</taxon>
        <taxon>Chitinibacteraceae</taxon>
        <taxon>Parachitinimonas</taxon>
    </lineage>
</organism>
<keyword evidence="2" id="KW-1133">Transmembrane helix</keyword>
<evidence type="ECO:0000313" key="5">
    <source>
        <dbReference type="EMBL" id="MDK2126588.1"/>
    </source>
</evidence>
<dbReference type="PANTHER" id="PTHR35936">
    <property type="entry name" value="MEMBRANE-BOUND LYTIC MUREIN TRANSGLYCOSYLASE F"/>
    <property type="match status" value="1"/>
</dbReference>
<reference evidence="5" key="1">
    <citation type="submission" date="2023-03" db="EMBL/GenBank/DDBJ databases">
        <title>Chitinimonas shenzhenensis gen. nov., sp. nov., a novel member of family Burkholderiaceae isolated from activated sludge collected in Shen Zhen, China.</title>
        <authorList>
            <person name="Wang X."/>
        </authorList>
    </citation>
    <scope>NUCLEOTIDE SEQUENCE</scope>
    <source>
        <strain evidence="5">DQS-5</strain>
    </source>
</reference>
<feature type="signal peptide" evidence="3">
    <location>
        <begin position="1"/>
        <end position="20"/>
    </location>
</feature>
<feature type="chain" id="PRO_5047295660" evidence="3">
    <location>
        <begin position="21"/>
        <end position="302"/>
    </location>
</feature>
<evidence type="ECO:0000256" key="1">
    <source>
        <dbReference type="ARBA" id="ARBA00022729"/>
    </source>
</evidence>
<proteinExistence type="predicted"/>
<keyword evidence="2" id="KW-0812">Transmembrane</keyword>
<comment type="caution">
    <text evidence="5">The sequence shown here is derived from an EMBL/GenBank/DDBJ whole genome shotgun (WGS) entry which is preliminary data.</text>
</comment>
<feature type="transmembrane region" description="Helical" evidence="2">
    <location>
        <begin position="272"/>
        <end position="289"/>
    </location>
</feature>
<dbReference type="InterPro" id="IPR001638">
    <property type="entry name" value="Solute-binding_3/MltF_N"/>
</dbReference>
<keyword evidence="6" id="KW-1185">Reference proteome</keyword>
<dbReference type="Pfam" id="PF00497">
    <property type="entry name" value="SBP_bac_3"/>
    <property type="match status" value="1"/>
</dbReference>
<evidence type="ECO:0000259" key="4">
    <source>
        <dbReference type="SMART" id="SM00062"/>
    </source>
</evidence>
<feature type="domain" description="Solute-binding protein family 3/N-terminal" evidence="4">
    <location>
        <begin position="40"/>
        <end position="259"/>
    </location>
</feature>